<organism evidence="6 7">
    <name type="scientific">Didymella glomerata</name>
    <dbReference type="NCBI Taxonomy" id="749621"/>
    <lineage>
        <taxon>Eukaryota</taxon>
        <taxon>Fungi</taxon>
        <taxon>Dikarya</taxon>
        <taxon>Ascomycota</taxon>
        <taxon>Pezizomycotina</taxon>
        <taxon>Dothideomycetes</taxon>
        <taxon>Pleosporomycetidae</taxon>
        <taxon>Pleosporales</taxon>
        <taxon>Pleosporineae</taxon>
        <taxon>Didymellaceae</taxon>
        <taxon>Didymella</taxon>
    </lineage>
</organism>
<protein>
    <recommendedName>
        <fullName evidence="5">Histone chaperone RTT106/FACT complex subunit SPT16-like middle domain-containing protein</fullName>
    </recommendedName>
</protein>
<feature type="compositionally biased region" description="Pro residues" evidence="4">
    <location>
        <begin position="11"/>
        <end position="20"/>
    </location>
</feature>
<evidence type="ECO:0000313" key="7">
    <source>
        <dbReference type="Proteomes" id="UP001140562"/>
    </source>
</evidence>
<evidence type="ECO:0000256" key="4">
    <source>
        <dbReference type="SAM" id="MobiDB-lite"/>
    </source>
</evidence>
<dbReference type="GO" id="GO:0031491">
    <property type="term" value="F:nucleosome binding"/>
    <property type="evidence" value="ECO:0007669"/>
    <property type="project" value="TreeGrafter"/>
</dbReference>
<dbReference type="InterPro" id="IPR050454">
    <property type="entry name" value="RTT106/SSRP1_HistChap/FACT"/>
</dbReference>
<dbReference type="Pfam" id="PF08512">
    <property type="entry name" value="Rttp106-like_middle"/>
    <property type="match status" value="1"/>
</dbReference>
<feature type="region of interest" description="Disordered" evidence="4">
    <location>
        <begin position="1"/>
        <end position="20"/>
    </location>
</feature>
<evidence type="ECO:0000256" key="3">
    <source>
        <dbReference type="ARBA" id="ARBA00038654"/>
    </source>
</evidence>
<sequence length="464" mass="50079">MAFTALNNQPPVQPPPVQAPVPKPVQASVVPIQHPQEIDAAFASNADLRKRVHAAIDQNPSQSTLFRDISTFILHQTPQAPVEPTTKKRKIEESNGAQNGAAAATSAATPTSGAGGSLTSTSTKAFKTYAGVSFSIPQRKKFTLELVGKRDGGIRAIGASGNVEFALSWKDVDQIFCLPVPEKAKKQHNFIIIPVHGDGVNPVPDELKASAPEPIVWTFEEATGKNIVEGEDPGPAPMAEAIHHCLIQAGTGKEVIFPDADEFASAVPESHRKGEKAYHVKAHRGSKEGYLFFTYVGILYGFKKPLAFFDFAAVNSIAYAAVLRNTFNLVITTQIQEIEFSMLDQENFAAINEYVQKHGLQDASMAAERRAKKLNVNPPADKGKENGAATAGAQGEEEESELQKAERELQDQEDDEEEDDDFDPGSEGESEGEGSESEEDDGEGGYDEGDTAEVEEGEGEEMEE</sequence>
<feature type="compositionally biased region" description="Acidic residues" evidence="4">
    <location>
        <begin position="411"/>
        <end position="464"/>
    </location>
</feature>
<dbReference type="EMBL" id="JAPEUV010000087">
    <property type="protein sequence ID" value="KAJ4333842.1"/>
    <property type="molecule type" value="Genomic_DNA"/>
</dbReference>
<comment type="subunit">
    <text evidence="3">Interacts with histones H3 and H4.</text>
</comment>
<dbReference type="OrthoDB" id="75754at2759"/>
<evidence type="ECO:0000256" key="1">
    <source>
        <dbReference type="ARBA" id="ARBA00006159"/>
    </source>
</evidence>
<dbReference type="GO" id="GO:0042393">
    <property type="term" value="F:histone binding"/>
    <property type="evidence" value="ECO:0007669"/>
    <property type="project" value="TreeGrafter"/>
</dbReference>
<comment type="similarity">
    <text evidence="1">Belongs to the RTT106 family.</text>
</comment>
<evidence type="ECO:0000259" key="5">
    <source>
        <dbReference type="SMART" id="SM01287"/>
    </source>
</evidence>
<keyword evidence="7" id="KW-1185">Reference proteome</keyword>
<evidence type="ECO:0000313" key="6">
    <source>
        <dbReference type="EMBL" id="KAJ4333842.1"/>
    </source>
</evidence>
<dbReference type="Gene3D" id="2.30.29.30">
    <property type="entry name" value="Pleckstrin-homology domain (PH domain)/Phosphotyrosine-binding domain (PTB)"/>
    <property type="match status" value="1"/>
</dbReference>
<dbReference type="PANTHER" id="PTHR45849:SF3">
    <property type="entry name" value="HISTONE CHAPERONE RTT106"/>
    <property type="match status" value="1"/>
</dbReference>
<dbReference type="InterPro" id="IPR013719">
    <property type="entry name" value="RTT106/SPT16-like_middle_dom"/>
</dbReference>
<dbReference type="SMART" id="SM01287">
    <property type="entry name" value="Rtt106"/>
    <property type="match status" value="1"/>
</dbReference>
<name>A0A9W8WVH9_9PLEO</name>
<reference evidence="6" key="1">
    <citation type="submission" date="2022-10" db="EMBL/GenBank/DDBJ databases">
        <title>Tapping the CABI collections for fungal endophytes: first genome assemblies for Collariella, Neodidymelliopsis, Ascochyta clinopodiicola, Didymella pomorum, Didymosphaeria variabile, Neocosmospora piperis and Neocucurbitaria cava.</title>
        <authorList>
            <person name="Hill R."/>
        </authorList>
    </citation>
    <scope>NUCLEOTIDE SEQUENCE</scope>
    <source>
        <strain evidence="6">IMI 360193</strain>
    </source>
</reference>
<dbReference type="AlphaFoldDB" id="A0A9W8WVH9"/>
<evidence type="ECO:0000256" key="2">
    <source>
        <dbReference type="ARBA" id="ARBA00037550"/>
    </source>
</evidence>
<dbReference type="InterPro" id="IPR011993">
    <property type="entry name" value="PH-like_dom_sf"/>
</dbReference>
<feature type="region of interest" description="Disordered" evidence="4">
    <location>
        <begin position="78"/>
        <end position="120"/>
    </location>
</feature>
<proteinExistence type="inferred from homology"/>
<feature type="region of interest" description="Disordered" evidence="4">
    <location>
        <begin position="375"/>
        <end position="464"/>
    </location>
</feature>
<feature type="compositionally biased region" description="Low complexity" evidence="4">
    <location>
        <begin position="96"/>
        <end position="120"/>
    </location>
</feature>
<feature type="compositionally biased region" description="Basic and acidic residues" evidence="4">
    <location>
        <begin position="401"/>
        <end position="410"/>
    </location>
</feature>
<accession>A0A9W8WVH9</accession>
<gene>
    <name evidence="6" type="ORF">N0V87_007318</name>
</gene>
<comment type="function">
    <text evidence="2">Histones H3 and H4 chaperone involved in the nucleosome formation and heterochromatin silencing. Required for the deposition of H3K56ac-carrying H3-H4 complex onto newly-replicated DNA. Plays a role in the transcriptional regulation of the cell-cycle dependent histone genes by creating a repressive structure at the core histone gene promoter.</text>
</comment>
<comment type="caution">
    <text evidence="6">The sequence shown here is derived from an EMBL/GenBank/DDBJ whole genome shotgun (WGS) entry which is preliminary data.</text>
</comment>
<feature type="domain" description="Histone chaperone RTT106/FACT complex subunit SPT16-like middle" evidence="5">
    <location>
        <begin position="277"/>
        <end position="365"/>
    </location>
</feature>
<dbReference type="Proteomes" id="UP001140562">
    <property type="component" value="Unassembled WGS sequence"/>
</dbReference>
<dbReference type="PANTHER" id="PTHR45849">
    <property type="entry name" value="FACT COMPLEX SUBUNIT SSRP1"/>
    <property type="match status" value="1"/>
</dbReference>
<dbReference type="SUPFAM" id="SSF50729">
    <property type="entry name" value="PH domain-like"/>
    <property type="match status" value="1"/>
</dbReference>